<dbReference type="SUPFAM" id="SSF54768">
    <property type="entry name" value="dsRNA-binding domain-like"/>
    <property type="match status" value="1"/>
</dbReference>
<dbReference type="InterPro" id="IPR035587">
    <property type="entry name" value="DUS-like_FMN-bd"/>
</dbReference>
<evidence type="ECO:0000259" key="6">
    <source>
        <dbReference type="Pfam" id="PF01207"/>
    </source>
</evidence>
<evidence type="ECO:0000313" key="8">
    <source>
        <dbReference type="Proteomes" id="UP000770661"/>
    </source>
</evidence>
<dbReference type="GO" id="GO:0050660">
    <property type="term" value="F:flavin adenine dinucleotide binding"/>
    <property type="evidence" value="ECO:0007669"/>
    <property type="project" value="InterPro"/>
</dbReference>
<comment type="cofactor">
    <cofactor evidence="1">
        <name>FMN</name>
        <dbReference type="ChEBI" id="CHEBI:58210"/>
    </cofactor>
</comment>
<evidence type="ECO:0000256" key="3">
    <source>
        <dbReference type="ARBA" id="ARBA00022643"/>
    </source>
</evidence>
<dbReference type="CDD" id="cd02801">
    <property type="entry name" value="DUS_like_FMN"/>
    <property type="match status" value="1"/>
</dbReference>
<reference evidence="7" key="1">
    <citation type="submission" date="2020-07" db="EMBL/GenBank/DDBJ databases">
        <title>The High-quality genome of the commercially important snow crab, Chionoecetes opilio.</title>
        <authorList>
            <person name="Jeong J.-H."/>
            <person name="Ryu S."/>
        </authorList>
    </citation>
    <scope>NUCLEOTIDE SEQUENCE</scope>
    <source>
        <strain evidence="7">MADBK_172401_WGS</strain>
        <tissue evidence="7">Digestive gland</tissue>
    </source>
</reference>
<dbReference type="EMBL" id="JACEEZ010012573">
    <property type="protein sequence ID" value="KAG0720624.1"/>
    <property type="molecule type" value="Genomic_DNA"/>
</dbReference>
<evidence type="ECO:0000256" key="2">
    <source>
        <dbReference type="ARBA" id="ARBA00022630"/>
    </source>
</evidence>
<dbReference type="OrthoDB" id="10262250at2759"/>
<dbReference type="InterPro" id="IPR018517">
    <property type="entry name" value="tRNA_hU_synthase_CS"/>
</dbReference>
<dbReference type="InterPro" id="IPR013785">
    <property type="entry name" value="Aldolase_TIM"/>
</dbReference>
<dbReference type="GO" id="GO:0005737">
    <property type="term" value="C:cytoplasm"/>
    <property type="evidence" value="ECO:0007669"/>
    <property type="project" value="TreeGrafter"/>
</dbReference>
<proteinExistence type="predicted"/>
<evidence type="ECO:0000256" key="4">
    <source>
        <dbReference type="ARBA" id="ARBA00022694"/>
    </source>
</evidence>
<comment type="caution">
    <text evidence="7">The sequence shown here is derived from an EMBL/GenBank/DDBJ whole genome shotgun (WGS) entry which is preliminary data.</text>
</comment>
<keyword evidence="3" id="KW-0288">FMN</keyword>
<keyword evidence="5" id="KW-0560">Oxidoreductase</keyword>
<keyword evidence="2" id="KW-0285">Flavoprotein</keyword>
<evidence type="ECO:0000256" key="5">
    <source>
        <dbReference type="ARBA" id="ARBA00023002"/>
    </source>
</evidence>
<dbReference type="Gene3D" id="3.20.20.70">
    <property type="entry name" value="Aldolase class I"/>
    <property type="match status" value="1"/>
</dbReference>
<evidence type="ECO:0000313" key="7">
    <source>
        <dbReference type="EMBL" id="KAG0720624.1"/>
    </source>
</evidence>
<feature type="domain" description="DUS-like FMN-binding" evidence="6">
    <location>
        <begin position="11"/>
        <end position="247"/>
    </location>
</feature>
<accession>A0A8J4YD24</accession>
<sequence>MSHQYAGKVVVAPMVRVCTLPFRLLTIDYGTDLVYTEETIDYKMLRSIKRYNDVLGTVDFIDKSDGTVFFRTCEKERHKVIFQMGTNDAQRALKVGKMVEPHVAGLDINMGCPKQFSLKGGMGSALLTQPEKIKSILSGLVQGLSIPVTCKIRILDSLPETLELCQMIEQCGVAAIGVHGRTRKERPRHRNHNDVIREIAKVLTIPVIANGGSRDISRYEDIARFQQDTGAASVMIARAAMWNCSVLRPEGCLPIDTVIERYLRYCIEYDNPFTYSKYAVQNMLRELQVTPRGKAFLETQTLQEISILWGLEDYFKIQLAKQNEGRKLLNFEMKQGKTAMPPSADHVKIVEREDDGQKFVEMPVQFVRGNFNNADLPKMILNTYVFRNQLKGPSYTHVVVDKFFCASVVVDGVSYNSTLRAMTMGSACLPATHKPFCGRLDWWAARWFPLKSKVKELELRPLLESG</sequence>
<dbReference type="PANTHER" id="PTHR45936">
    <property type="entry name" value="TRNA-DIHYDROURIDINE(20) SYNTHASE [NAD(P)+]-LIKE"/>
    <property type="match status" value="1"/>
</dbReference>
<dbReference type="InterPro" id="IPR052582">
    <property type="entry name" value="tRNA-DUS-like"/>
</dbReference>
<keyword evidence="4" id="KW-0819">tRNA processing</keyword>
<dbReference type="Proteomes" id="UP000770661">
    <property type="component" value="Unassembled WGS sequence"/>
</dbReference>
<gene>
    <name evidence="7" type="primary">Dus2</name>
    <name evidence="7" type="ORF">GWK47_048166</name>
</gene>
<protein>
    <submittedName>
        <fullName evidence="7">tRNA-dihydrouridine(20) synthase [NAD(P)+]-like</fullName>
    </submittedName>
</protein>
<dbReference type="Gene3D" id="3.30.160.20">
    <property type="match status" value="1"/>
</dbReference>
<organism evidence="7 8">
    <name type="scientific">Chionoecetes opilio</name>
    <name type="common">Atlantic snow crab</name>
    <name type="synonym">Cancer opilio</name>
    <dbReference type="NCBI Taxonomy" id="41210"/>
    <lineage>
        <taxon>Eukaryota</taxon>
        <taxon>Metazoa</taxon>
        <taxon>Ecdysozoa</taxon>
        <taxon>Arthropoda</taxon>
        <taxon>Crustacea</taxon>
        <taxon>Multicrustacea</taxon>
        <taxon>Malacostraca</taxon>
        <taxon>Eumalacostraca</taxon>
        <taxon>Eucarida</taxon>
        <taxon>Decapoda</taxon>
        <taxon>Pleocyemata</taxon>
        <taxon>Brachyura</taxon>
        <taxon>Eubrachyura</taxon>
        <taxon>Majoidea</taxon>
        <taxon>Majidae</taxon>
        <taxon>Chionoecetes</taxon>
    </lineage>
</organism>
<keyword evidence="8" id="KW-1185">Reference proteome</keyword>
<dbReference type="PANTHER" id="PTHR45936:SF1">
    <property type="entry name" value="TRNA-DIHYDROURIDINE(20) SYNTHASE [NAD(P)+]-LIKE"/>
    <property type="match status" value="1"/>
</dbReference>
<dbReference type="SUPFAM" id="SSF51395">
    <property type="entry name" value="FMN-linked oxidoreductases"/>
    <property type="match status" value="1"/>
</dbReference>
<dbReference type="GO" id="GO:0017150">
    <property type="term" value="F:tRNA dihydrouridine synthase activity"/>
    <property type="evidence" value="ECO:0007669"/>
    <property type="project" value="InterPro"/>
</dbReference>
<dbReference type="PROSITE" id="PS01136">
    <property type="entry name" value="UPF0034"/>
    <property type="match status" value="1"/>
</dbReference>
<evidence type="ECO:0000256" key="1">
    <source>
        <dbReference type="ARBA" id="ARBA00001917"/>
    </source>
</evidence>
<name>A0A8J4YD24_CHIOP</name>
<dbReference type="Pfam" id="PF01207">
    <property type="entry name" value="Dus"/>
    <property type="match status" value="1"/>
</dbReference>
<dbReference type="AlphaFoldDB" id="A0A8J4YD24"/>